<protein>
    <submittedName>
        <fullName evidence="3">Uncharacterized protein</fullName>
    </submittedName>
</protein>
<name>A0ABP5G6T7_9MICO</name>
<evidence type="ECO:0000313" key="4">
    <source>
        <dbReference type="Proteomes" id="UP001501196"/>
    </source>
</evidence>
<evidence type="ECO:0000256" key="2">
    <source>
        <dbReference type="SAM" id="Phobius"/>
    </source>
</evidence>
<keyword evidence="2" id="KW-0812">Transmembrane</keyword>
<evidence type="ECO:0000313" key="3">
    <source>
        <dbReference type="EMBL" id="GAA2039399.1"/>
    </source>
</evidence>
<keyword evidence="2" id="KW-1133">Transmembrane helix</keyword>
<feature type="region of interest" description="Disordered" evidence="1">
    <location>
        <begin position="51"/>
        <end position="89"/>
    </location>
</feature>
<feature type="transmembrane region" description="Helical" evidence="2">
    <location>
        <begin position="97"/>
        <end position="115"/>
    </location>
</feature>
<dbReference type="EMBL" id="BAAAPW010000004">
    <property type="protein sequence ID" value="GAA2039399.1"/>
    <property type="molecule type" value="Genomic_DNA"/>
</dbReference>
<dbReference type="Proteomes" id="UP001501196">
    <property type="component" value="Unassembled WGS sequence"/>
</dbReference>
<evidence type="ECO:0000256" key="1">
    <source>
        <dbReference type="SAM" id="MobiDB-lite"/>
    </source>
</evidence>
<feature type="region of interest" description="Disordered" evidence="1">
    <location>
        <begin position="1"/>
        <end position="38"/>
    </location>
</feature>
<keyword evidence="2" id="KW-0472">Membrane</keyword>
<dbReference type="RefSeq" id="WP_344374756.1">
    <property type="nucleotide sequence ID" value="NZ_BAAAPW010000004.1"/>
</dbReference>
<accession>A0ABP5G6T7</accession>
<comment type="caution">
    <text evidence="3">The sequence shown here is derived from an EMBL/GenBank/DDBJ whole genome shotgun (WGS) entry which is preliminary data.</text>
</comment>
<sequence>MTSDDERRTELLARVHSRAGRDDPRTEQVDPETGEVRWLTESERDLLALEPARAPLAGRRGARAVRGVDEASEGPDPTGAAVAPPSPRRRVLARSRAALVVGVAAGMAAWALVAWTGGPPTGTSSDAAPVEIAVVPHAPIAAGEASGGSHGARGPGPMAVFHDPERSRGSLPGWLEPTFPSSRVAQVVGPDGPITGIGVYAVTSPDRVACLIVRIEAKRMVWDCIAVRTLAVEGLVMRTPIPAGLGAAGDPDDDGVSGDAAVADLLVAEWHADGTFLVRHVPG</sequence>
<keyword evidence="4" id="KW-1185">Reference proteome</keyword>
<organism evidence="3 4">
    <name type="scientific">Agromyces tropicus</name>
    <dbReference type="NCBI Taxonomy" id="555371"/>
    <lineage>
        <taxon>Bacteria</taxon>
        <taxon>Bacillati</taxon>
        <taxon>Actinomycetota</taxon>
        <taxon>Actinomycetes</taxon>
        <taxon>Micrococcales</taxon>
        <taxon>Microbacteriaceae</taxon>
        <taxon>Agromyces</taxon>
    </lineage>
</organism>
<proteinExistence type="predicted"/>
<reference evidence="4" key="1">
    <citation type="journal article" date="2019" name="Int. J. Syst. Evol. Microbiol.">
        <title>The Global Catalogue of Microorganisms (GCM) 10K type strain sequencing project: providing services to taxonomists for standard genome sequencing and annotation.</title>
        <authorList>
            <consortium name="The Broad Institute Genomics Platform"/>
            <consortium name="The Broad Institute Genome Sequencing Center for Infectious Disease"/>
            <person name="Wu L."/>
            <person name="Ma J."/>
        </authorList>
    </citation>
    <scope>NUCLEOTIDE SEQUENCE [LARGE SCALE GENOMIC DNA]</scope>
    <source>
        <strain evidence="4">JCM 15672</strain>
    </source>
</reference>
<gene>
    <name evidence="3" type="ORF">GCM10009819_25630</name>
</gene>